<dbReference type="SUPFAM" id="SSF160909">
    <property type="entry name" value="ATP12-like"/>
    <property type="match status" value="1"/>
</dbReference>
<evidence type="ECO:0000256" key="3">
    <source>
        <dbReference type="ARBA" id="ARBA00023186"/>
    </source>
</evidence>
<dbReference type="Pfam" id="PF07542">
    <property type="entry name" value="ATP12"/>
    <property type="match status" value="1"/>
</dbReference>
<sequence>MKRFWKHVTVEDGGIRLDGRPIRTPGRAPLVLPTPALAEAVADEWRGVSETVDPRAMPLTGLANAAIDRVAADPASFAAGLARYGESDLLCYRAESPPDLVARQAASWDPLLDWARRRYDVHVEIATGVIHRPQPAATIARLADAVAARTPFEIAGLSPIVTTTGSLIAALALFEGAADADMVWAAAHVDEAWQAEQWGEDDLATRARAAHRADFDAGARFLTLLR</sequence>
<dbReference type="OrthoDB" id="9797825at2"/>
<dbReference type="AlphaFoldDB" id="A0A397NJW5"/>
<protein>
    <submittedName>
        <fullName evidence="4">Chaperone required for assembly of F1-ATPase</fullName>
    </submittedName>
</protein>
<comment type="similarity">
    <text evidence="1">Belongs to the ATP12 family.</text>
</comment>
<dbReference type="RefSeq" id="WP_119037078.1">
    <property type="nucleotide sequence ID" value="NZ_QXDC01000004.1"/>
</dbReference>
<keyword evidence="3" id="KW-0143">Chaperone</keyword>
<dbReference type="InterPro" id="IPR011419">
    <property type="entry name" value="ATP12_ATP_synth-F1-assembly"/>
</dbReference>
<evidence type="ECO:0000313" key="4">
    <source>
        <dbReference type="EMBL" id="RIA37822.1"/>
    </source>
</evidence>
<organism evidence="4 5">
    <name type="scientific">Hephaestia caeni</name>
    <dbReference type="NCBI Taxonomy" id="645617"/>
    <lineage>
        <taxon>Bacteria</taxon>
        <taxon>Pseudomonadati</taxon>
        <taxon>Pseudomonadota</taxon>
        <taxon>Alphaproteobacteria</taxon>
        <taxon>Sphingomonadales</taxon>
        <taxon>Sphingomonadaceae</taxon>
        <taxon>Hephaestia</taxon>
    </lineage>
</organism>
<gene>
    <name evidence="4" type="ORF">DFR49_3710</name>
</gene>
<dbReference type="PANTHER" id="PTHR21013">
    <property type="entry name" value="ATP SYNTHASE MITOCHONDRIAL F1 COMPLEX ASSEMBLY FACTOR 2/ATP12 PROTEIN, MITOCHONDRIAL PRECURSOR"/>
    <property type="match status" value="1"/>
</dbReference>
<evidence type="ECO:0000256" key="2">
    <source>
        <dbReference type="ARBA" id="ARBA00022946"/>
    </source>
</evidence>
<dbReference type="InterPro" id="IPR042272">
    <property type="entry name" value="ATP12_ATP_synth-F1-assembly_N"/>
</dbReference>
<proteinExistence type="inferred from homology"/>
<keyword evidence="5" id="KW-1185">Reference proteome</keyword>
<dbReference type="Gene3D" id="1.10.3580.10">
    <property type="entry name" value="ATP12 ATPase"/>
    <property type="match status" value="1"/>
</dbReference>
<dbReference type="GO" id="GO:0043461">
    <property type="term" value="P:proton-transporting ATP synthase complex assembly"/>
    <property type="evidence" value="ECO:0007669"/>
    <property type="project" value="InterPro"/>
</dbReference>
<name>A0A397NJW5_9SPHN</name>
<dbReference type="InterPro" id="IPR023335">
    <property type="entry name" value="ATP12_ortho_dom_sf"/>
</dbReference>
<dbReference type="EMBL" id="QXDC01000004">
    <property type="protein sequence ID" value="RIA37822.1"/>
    <property type="molecule type" value="Genomic_DNA"/>
</dbReference>
<evidence type="ECO:0000313" key="5">
    <source>
        <dbReference type="Proteomes" id="UP000266568"/>
    </source>
</evidence>
<dbReference type="PANTHER" id="PTHR21013:SF10">
    <property type="entry name" value="ATP SYNTHASE MITOCHONDRIAL F1 COMPLEX ASSEMBLY FACTOR 2"/>
    <property type="match status" value="1"/>
</dbReference>
<dbReference type="Proteomes" id="UP000266568">
    <property type="component" value="Unassembled WGS sequence"/>
</dbReference>
<accession>A0A397NJW5</accession>
<reference evidence="4 5" key="1">
    <citation type="submission" date="2018-08" db="EMBL/GenBank/DDBJ databases">
        <title>Genomic Encyclopedia of Type Strains, Phase IV (KMG-IV): sequencing the most valuable type-strain genomes for metagenomic binning, comparative biology and taxonomic classification.</title>
        <authorList>
            <person name="Goeker M."/>
        </authorList>
    </citation>
    <scope>NUCLEOTIDE SEQUENCE [LARGE SCALE GENOMIC DNA]</scope>
    <source>
        <strain evidence="4 5">DSM 25527</strain>
    </source>
</reference>
<evidence type="ECO:0000256" key="1">
    <source>
        <dbReference type="ARBA" id="ARBA00008231"/>
    </source>
</evidence>
<comment type="caution">
    <text evidence="4">The sequence shown here is derived from an EMBL/GenBank/DDBJ whole genome shotgun (WGS) entry which is preliminary data.</text>
</comment>
<keyword evidence="2" id="KW-0809">Transit peptide</keyword>
<dbReference type="Gene3D" id="3.30.2180.10">
    <property type="entry name" value="ATP12-like"/>
    <property type="match status" value="1"/>
</dbReference>